<dbReference type="InterPro" id="IPR002018">
    <property type="entry name" value="CarbesteraseB"/>
</dbReference>
<dbReference type="EMBL" id="JBDJPC010000009">
    <property type="protein sequence ID" value="KAL1491818.1"/>
    <property type="molecule type" value="Genomic_DNA"/>
</dbReference>
<evidence type="ECO:0000259" key="7">
    <source>
        <dbReference type="Pfam" id="PF00135"/>
    </source>
</evidence>
<proteinExistence type="inferred from homology"/>
<dbReference type="PANTHER" id="PTHR43142:SF1">
    <property type="entry name" value="CARBOXYLIC ESTER HYDROLASE"/>
    <property type="match status" value="1"/>
</dbReference>
<dbReference type="SUPFAM" id="SSF53474">
    <property type="entry name" value="alpha/beta-Hydrolases"/>
    <property type="match status" value="1"/>
</dbReference>
<name>A0ABD1EB88_HYPHA</name>
<evidence type="ECO:0000256" key="3">
    <source>
        <dbReference type="ARBA" id="ARBA00022801"/>
    </source>
</evidence>
<keyword evidence="4" id="KW-1015">Disulfide bond</keyword>
<dbReference type="PANTHER" id="PTHR43142">
    <property type="entry name" value="CARBOXYLIC ESTER HYDROLASE"/>
    <property type="match status" value="1"/>
</dbReference>
<comment type="caution">
    <text evidence="8">The sequence shown here is derived from an EMBL/GenBank/DDBJ whole genome shotgun (WGS) entry which is preliminary data.</text>
</comment>
<keyword evidence="3 6" id="KW-0378">Hydrolase</keyword>
<evidence type="ECO:0000256" key="6">
    <source>
        <dbReference type="RuleBase" id="RU361235"/>
    </source>
</evidence>
<organism evidence="8 9">
    <name type="scientific">Hypothenemus hampei</name>
    <name type="common">Coffee berry borer</name>
    <dbReference type="NCBI Taxonomy" id="57062"/>
    <lineage>
        <taxon>Eukaryota</taxon>
        <taxon>Metazoa</taxon>
        <taxon>Ecdysozoa</taxon>
        <taxon>Arthropoda</taxon>
        <taxon>Hexapoda</taxon>
        <taxon>Insecta</taxon>
        <taxon>Pterygota</taxon>
        <taxon>Neoptera</taxon>
        <taxon>Endopterygota</taxon>
        <taxon>Coleoptera</taxon>
        <taxon>Polyphaga</taxon>
        <taxon>Cucujiformia</taxon>
        <taxon>Curculionidae</taxon>
        <taxon>Scolytinae</taxon>
        <taxon>Hypothenemus</taxon>
    </lineage>
</organism>
<sequence>MVLFFPPLAQTEPPVISIPDGQLRGISNKTVGQNITYFAYRGIPYAKPPINDLRFAAPVKNNPWTGTLDATRDKDICVQFTEIAAVPGTPVLGSEDCLYINVYTTNITGNRPTMVWIHGGGFFGGDSTYPSYSPDYILEKDVVYVSFNYRLGVFGFLSTEDLVAPGNWGLKDQVLALQWVQTNIAYFGGNPDNVTIFGESAGAASVSYLTQSRLAKGLFRRSILQSGSSLCLWSLSRNAARNAFDLGVSMGIFTKNSQTLINGLRKINYKILKQADSAITVLSILKDNILAGLPFGVVKEPDHPGALFANRSWEQIKNGNFSSDSMIIGFNSDEVGAFTQYIDIVRPVLFYYDLFTTRLVPYDLTSNSTKRKVVAQEIRDHFFKPISISLQTDNLAEFLSWDQFIRPIRETATLASKTTDVYYYKFSYKGLLGDPKNATEGVAHAEELNYLFANRGHGTNQDLQTVETVTTLWTNFAKFGNPTPASSLNVSLKWEPNGPNTNANVSIKYLDIGTEINMKTNPFQVDWTFYQGIYLTQGEPPYSTY</sequence>
<keyword evidence="9" id="KW-1185">Reference proteome</keyword>
<feature type="domain" description="Carboxylesterase type B" evidence="7">
    <location>
        <begin position="13"/>
        <end position="522"/>
    </location>
</feature>
<dbReference type="InterPro" id="IPR029058">
    <property type="entry name" value="AB_hydrolase_fold"/>
</dbReference>
<dbReference type="EC" id="3.1.1.-" evidence="6"/>
<evidence type="ECO:0000313" key="9">
    <source>
        <dbReference type="Proteomes" id="UP001566132"/>
    </source>
</evidence>
<dbReference type="Proteomes" id="UP001566132">
    <property type="component" value="Unassembled WGS sequence"/>
</dbReference>
<dbReference type="AlphaFoldDB" id="A0ABD1EB88"/>
<reference evidence="8 9" key="1">
    <citation type="submission" date="2024-05" db="EMBL/GenBank/DDBJ databases">
        <title>Genetic variation in Jamaican populations of the coffee berry borer (Hypothenemus hampei).</title>
        <authorList>
            <person name="Errbii M."/>
            <person name="Myrie A."/>
        </authorList>
    </citation>
    <scope>NUCLEOTIDE SEQUENCE [LARGE SCALE GENOMIC DNA]</scope>
    <source>
        <strain evidence="8">JA-Hopewell-2020-01-JO</strain>
        <tissue evidence="8">Whole body</tissue>
    </source>
</reference>
<evidence type="ECO:0000313" key="8">
    <source>
        <dbReference type="EMBL" id="KAL1491818.1"/>
    </source>
</evidence>
<evidence type="ECO:0000256" key="4">
    <source>
        <dbReference type="ARBA" id="ARBA00023157"/>
    </source>
</evidence>
<keyword evidence="5" id="KW-0325">Glycoprotein</keyword>
<dbReference type="GO" id="GO:0052689">
    <property type="term" value="F:carboxylic ester hydrolase activity"/>
    <property type="evidence" value="ECO:0007669"/>
    <property type="project" value="UniProtKB-KW"/>
</dbReference>
<protein>
    <recommendedName>
        <fullName evidence="6">Carboxylic ester hydrolase</fullName>
        <ecNumber evidence="6">3.1.1.-</ecNumber>
    </recommendedName>
</protein>
<dbReference type="PROSITE" id="PS00122">
    <property type="entry name" value="CARBOXYLESTERASE_B_1"/>
    <property type="match status" value="1"/>
</dbReference>
<dbReference type="Pfam" id="PF00135">
    <property type="entry name" value="COesterase"/>
    <property type="match status" value="1"/>
</dbReference>
<gene>
    <name evidence="8" type="ORF">ABEB36_012355</name>
</gene>
<accession>A0ABD1EB88</accession>
<evidence type="ECO:0000256" key="2">
    <source>
        <dbReference type="ARBA" id="ARBA00022487"/>
    </source>
</evidence>
<evidence type="ECO:0000256" key="1">
    <source>
        <dbReference type="ARBA" id="ARBA00005964"/>
    </source>
</evidence>
<evidence type="ECO:0000256" key="5">
    <source>
        <dbReference type="ARBA" id="ARBA00023180"/>
    </source>
</evidence>
<dbReference type="InterPro" id="IPR019826">
    <property type="entry name" value="Carboxylesterase_B_AS"/>
</dbReference>
<keyword evidence="2" id="KW-0719">Serine esterase</keyword>
<comment type="similarity">
    <text evidence="1 6">Belongs to the type-B carboxylesterase/lipase family.</text>
</comment>
<dbReference type="Gene3D" id="3.40.50.1820">
    <property type="entry name" value="alpha/beta hydrolase"/>
    <property type="match status" value="1"/>
</dbReference>